<protein>
    <submittedName>
        <fullName evidence="1">Uncharacterized protein</fullName>
    </submittedName>
</protein>
<reference evidence="1 2" key="1">
    <citation type="journal article" date="2015" name="Nature">
        <title>rRNA introns, odd ribosomes, and small enigmatic genomes across a large radiation of phyla.</title>
        <authorList>
            <person name="Brown C.T."/>
            <person name="Hug L.A."/>
            <person name="Thomas B.C."/>
            <person name="Sharon I."/>
            <person name="Castelle C.J."/>
            <person name="Singh A."/>
            <person name="Wilkins M.J."/>
            <person name="Williams K.H."/>
            <person name="Banfield J.F."/>
        </authorList>
    </citation>
    <scope>NUCLEOTIDE SEQUENCE [LARGE SCALE GENOMIC DNA]</scope>
</reference>
<comment type="caution">
    <text evidence="1">The sequence shown here is derived from an EMBL/GenBank/DDBJ whole genome shotgun (WGS) entry which is preliminary data.</text>
</comment>
<evidence type="ECO:0000313" key="2">
    <source>
        <dbReference type="Proteomes" id="UP000034753"/>
    </source>
</evidence>
<dbReference type="EMBL" id="LCBN01000022">
    <property type="protein sequence ID" value="KKS13552.1"/>
    <property type="molecule type" value="Genomic_DNA"/>
</dbReference>
<dbReference type="AlphaFoldDB" id="A0A0G0WN99"/>
<accession>A0A0G0WN99</accession>
<organism evidence="1 2">
    <name type="scientific">Candidatus Daviesbacteria bacterium GW2011_GWB1_41_5</name>
    <dbReference type="NCBI Taxonomy" id="1618429"/>
    <lineage>
        <taxon>Bacteria</taxon>
        <taxon>Candidatus Daviesiibacteriota</taxon>
    </lineage>
</organism>
<sequence>MGEISDGEKALTDLQKIDLVRQVDRAETRVKVDIKAIVGAPFHADLLLPLVLRLKHLEMFGLGLGLGCGDLPARFAENGFLLGTGIKVRDEAAILREREERAKMREVNSP</sequence>
<proteinExistence type="predicted"/>
<name>A0A0G0WN99_9BACT</name>
<gene>
    <name evidence="1" type="ORF">UU67_C0022G0018</name>
</gene>
<dbReference type="Proteomes" id="UP000034753">
    <property type="component" value="Unassembled WGS sequence"/>
</dbReference>
<evidence type="ECO:0000313" key="1">
    <source>
        <dbReference type="EMBL" id="KKS13552.1"/>
    </source>
</evidence>